<keyword evidence="2" id="KW-1185">Reference proteome</keyword>
<gene>
    <name evidence="1" type="ORF">SteCoe_26499</name>
</gene>
<dbReference type="Proteomes" id="UP000187209">
    <property type="component" value="Unassembled WGS sequence"/>
</dbReference>
<reference evidence="1 2" key="1">
    <citation type="submission" date="2016-11" db="EMBL/GenBank/DDBJ databases">
        <title>The macronuclear genome of Stentor coeruleus: a giant cell with tiny introns.</title>
        <authorList>
            <person name="Slabodnick M."/>
            <person name="Ruby J.G."/>
            <person name="Reiff S.B."/>
            <person name="Swart E.C."/>
            <person name="Gosai S."/>
            <person name="Prabakaran S."/>
            <person name="Witkowska E."/>
            <person name="Larue G.E."/>
            <person name="Fisher S."/>
            <person name="Freeman R.M."/>
            <person name="Gunawardena J."/>
            <person name="Chu W."/>
            <person name="Stover N.A."/>
            <person name="Gregory B.D."/>
            <person name="Nowacki M."/>
            <person name="Derisi J."/>
            <person name="Roy S.W."/>
            <person name="Marshall W.F."/>
            <person name="Sood P."/>
        </authorList>
    </citation>
    <scope>NUCLEOTIDE SEQUENCE [LARGE SCALE GENOMIC DNA]</scope>
    <source>
        <strain evidence="1">WM001</strain>
    </source>
</reference>
<protein>
    <submittedName>
        <fullName evidence="1">Uncharacterized protein</fullName>
    </submittedName>
</protein>
<organism evidence="1 2">
    <name type="scientific">Stentor coeruleus</name>
    <dbReference type="NCBI Taxonomy" id="5963"/>
    <lineage>
        <taxon>Eukaryota</taxon>
        <taxon>Sar</taxon>
        <taxon>Alveolata</taxon>
        <taxon>Ciliophora</taxon>
        <taxon>Postciliodesmatophora</taxon>
        <taxon>Heterotrichea</taxon>
        <taxon>Heterotrichida</taxon>
        <taxon>Stentoridae</taxon>
        <taxon>Stentor</taxon>
    </lineage>
</organism>
<sequence length="92" mass="10294">MHLIAEEVKANIQLLSKQSMDNGTVVQVLIRKSQLQTYIIDIQVDLIGESQSGKSNFIRVVSNGVKENGKGSARNAILRHMHEKKRKALQLV</sequence>
<proteinExistence type="predicted"/>
<dbReference type="AlphaFoldDB" id="A0A1R2BCN7"/>
<evidence type="ECO:0000313" key="2">
    <source>
        <dbReference type="Proteomes" id="UP000187209"/>
    </source>
</evidence>
<evidence type="ECO:0000313" key="1">
    <source>
        <dbReference type="EMBL" id="OMJ74538.1"/>
    </source>
</evidence>
<name>A0A1R2BCN7_9CILI</name>
<accession>A0A1R2BCN7</accession>
<dbReference type="EMBL" id="MPUH01000744">
    <property type="protein sequence ID" value="OMJ74538.1"/>
    <property type="molecule type" value="Genomic_DNA"/>
</dbReference>
<dbReference type="OrthoDB" id="248233at2759"/>
<comment type="caution">
    <text evidence="1">The sequence shown here is derived from an EMBL/GenBank/DDBJ whole genome shotgun (WGS) entry which is preliminary data.</text>
</comment>